<evidence type="ECO:0000256" key="4">
    <source>
        <dbReference type="ARBA" id="ARBA00022723"/>
    </source>
</evidence>
<keyword evidence="6" id="KW-0560">Oxidoreductase</keyword>
<name>A0ABR8V4N4_9CELL</name>
<feature type="transmembrane region" description="Helical" evidence="13">
    <location>
        <begin position="253"/>
        <end position="274"/>
    </location>
</feature>
<evidence type="ECO:0000256" key="3">
    <source>
        <dbReference type="ARBA" id="ARBA00022692"/>
    </source>
</evidence>
<comment type="caution">
    <text evidence="14">The sequence shown here is derived from an EMBL/GenBank/DDBJ whole genome shotgun (WGS) entry which is preliminary data.</text>
</comment>
<evidence type="ECO:0000256" key="9">
    <source>
        <dbReference type="ARBA" id="ARBA00023136"/>
    </source>
</evidence>
<dbReference type="Pfam" id="PF02628">
    <property type="entry name" value="COX15-CtaA"/>
    <property type="match status" value="1"/>
</dbReference>
<evidence type="ECO:0000256" key="6">
    <source>
        <dbReference type="ARBA" id="ARBA00023002"/>
    </source>
</evidence>
<comment type="pathway">
    <text evidence="11">Porphyrin-containing compound metabolism.</text>
</comment>
<evidence type="ECO:0000256" key="8">
    <source>
        <dbReference type="ARBA" id="ARBA00023133"/>
    </source>
</evidence>
<dbReference type="Proteomes" id="UP000633601">
    <property type="component" value="Unassembled WGS sequence"/>
</dbReference>
<evidence type="ECO:0000313" key="14">
    <source>
        <dbReference type="EMBL" id="MBD7999739.1"/>
    </source>
</evidence>
<evidence type="ECO:0000256" key="12">
    <source>
        <dbReference type="SAM" id="MobiDB-lite"/>
    </source>
</evidence>
<evidence type="ECO:0000256" key="5">
    <source>
        <dbReference type="ARBA" id="ARBA00022989"/>
    </source>
</evidence>
<keyword evidence="10" id="KW-1015">Disulfide bond</keyword>
<feature type="transmembrane region" description="Helical" evidence="13">
    <location>
        <begin position="187"/>
        <end position="208"/>
    </location>
</feature>
<evidence type="ECO:0000256" key="2">
    <source>
        <dbReference type="ARBA" id="ARBA00022475"/>
    </source>
</evidence>
<gene>
    <name evidence="14" type="ORF">H9640_14385</name>
</gene>
<feature type="transmembrane region" description="Helical" evidence="13">
    <location>
        <begin position="154"/>
        <end position="175"/>
    </location>
</feature>
<feature type="transmembrane region" description="Helical" evidence="13">
    <location>
        <begin position="330"/>
        <end position="350"/>
    </location>
</feature>
<keyword evidence="5 13" id="KW-1133">Transmembrane helix</keyword>
<keyword evidence="8" id="KW-0350">Heme biosynthesis</keyword>
<keyword evidence="4" id="KW-0479">Metal-binding</keyword>
<evidence type="ECO:0000256" key="1">
    <source>
        <dbReference type="ARBA" id="ARBA00004141"/>
    </source>
</evidence>
<accession>A0ABR8V4N4</accession>
<feature type="transmembrane region" description="Helical" evidence="13">
    <location>
        <begin position="214"/>
        <end position="233"/>
    </location>
</feature>
<organism evidence="14 15">
    <name type="scientific">Oerskovia gallyi</name>
    <dbReference type="NCBI Taxonomy" id="2762226"/>
    <lineage>
        <taxon>Bacteria</taxon>
        <taxon>Bacillati</taxon>
        <taxon>Actinomycetota</taxon>
        <taxon>Actinomycetes</taxon>
        <taxon>Micrococcales</taxon>
        <taxon>Cellulomonadaceae</taxon>
        <taxon>Oerskovia</taxon>
    </lineage>
</organism>
<feature type="transmembrane region" description="Helical" evidence="13">
    <location>
        <begin position="356"/>
        <end position="377"/>
    </location>
</feature>
<feature type="transmembrane region" description="Helical" evidence="13">
    <location>
        <begin position="294"/>
        <end position="318"/>
    </location>
</feature>
<proteinExistence type="predicted"/>
<evidence type="ECO:0000256" key="7">
    <source>
        <dbReference type="ARBA" id="ARBA00023004"/>
    </source>
</evidence>
<keyword evidence="2" id="KW-1003">Cell membrane</keyword>
<protein>
    <submittedName>
        <fullName evidence="14">Heme A synthase</fullName>
    </submittedName>
</protein>
<keyword evidence="15" id="KW-1185">Reference proteome</keyword>
<reference evidence="14 15" key="1">
    <citation type="submission" date="2020-08" db="EMBL/GenBank/DDBJ databases">
        <title>A Genomic Blueprint of the Chicken Gut Microbiome.</title>
        <authorList>
            <person name="Gilroy R."/>
            <person name="Ravi A."/>
            <person name="Getino M."/>
            <person name="Pursley I."/>
            <person name="Horton D.L."/>
            <person name="Alikhan N.-F."/>
            <person name="Baker D."/>
            <person name="Gharbi K."/>
            <person name="Hall N."/>
            <person name="Watson M."/>
            <person name="Adriaenssens E.M."/>
            <person name="Foster-Nyarko E."/>
            <person name="Jarju S."/>
            <person name="Secka A."/>
            <person name="Antonio M."/>
            <person name="Oren A."/>
            <person name="Chaudhuri R."/>
            <person name="La Ragione R.M."/>
            <person name="Hildebrand F."/>
            <person name="Pallen M.J."/>
        </authorList>
    </citation>
    <scope>NUCLEOTIDE SEQUENCE [LARGE SCALE GENOMIC DNA]</scope>
    <source>
        <strain evidence="14 15">Sa2CUA8</strain>
    </source>
</reference>
<evidence type="ECO:0000256" key="11">
    <source>
        <dbReference type="ARBA" id="ARBA00023444"/>
    </source>
</evidence>
<evidence type="ECO:0000256" key="10">
    <source>
        <dbReference type="ARBA" id="ARBA00023157"/>
    </source>
</evidence>
<keyword evidence="9 13" id="KW-0472">Membrane</keyword>
<feature type="region of interest" description="Disordered" evidence="12">
    <location>
        <begin position="33"/>
        <end position="65"/>
    </location>
</feature>
<keyword evidence="3 13" id="KW-0812">Transmembrane</keyword>
<comment type="subcellular location">
    <subcellularLocation>
        <location evidence="1">Membrane</location>
        <topology evidence="1">Multi-pass membrane protein</topology>
    </subcellularLocation>
</comment>
<dbReference type="PANTHER" id="PTHR35457:SF1">
    <property type="entry name" value="HEME A SYNTHASE"/>
    <property type="match status" value="1"/>
</dbReference>
<dbReference type="InterPro" id="IPR003780">
    <property type="entry name" value="COX15/CtaA_fam"/>
</dbReference>
<evidence type="ECO:0000313" key="15">
    <source>
        <dbReference type="Proteomes" id="UP000633601"/>
    </source>
</evidence>
<dbReference type="EMBL" id="JACSQE010000011">
    <property type="protein sequence ID" value="MBD7999739.1"/>
    <property type="molecule type" value="Genomic_DNA"/>
</dbReference>
<dbReference type="InterPro" id="IPR050450">
    <property type="entry name" value="COX15/CtaA_HemeA_synthase"/>
</dbReference>
<keyword evidence="7" id="KW-0408">Iron</keyword>
<dbReference type="PANTHER" id="PTHR35457">
    <property type="entry name" value="HEME A SYNTHASE"/>
    <property type="match status" value="1"/>
</dbReference>
<evidence type="ECO:0000256" key="13">
    <source>
        <dbReference type="SAM" id="Phobius"/>
    </source>
</evidence>
<sequence>MDGEQPCEPPGRSRKSLVRVSVVSRTRLLDARLSEPARSLSRGPAPDPGQHHTRTPRPDGGRRSARGYLWTVSSAELAPVPTSPAWYAKVGRFRRWTRPVLVANLVGQIGIIVTGGAVRLTGSGLGCSTWPLCEPGSFTPEFHSAMSIHPIIEFGNRTLTGVLGIIAVALLLLVWTDASRSSSYRRLGWAPLGGVAAQAVIGGITVLLHLHPAVVGFHFLVSAALVWVSAYLLYRHGEGDKAPVAVVDAGTRVVGRVLAAVSVPLLVLGVLATGSGPHGGDDEVAYRFALDPALVSKLHAASVWLFLIVLVVLAVRVLRQADAPARARKAVVVLVAVTLLQGLIGYVQYFTGLPEILVAAHMLGAGLLITSLTWTLLSFRVRD</sequence>